<organism evidence="1">
    <name type="scientific">Megavirus baoshan</name>
    <dbReference type="NCBI Taxonomy" id="2496520"/>
    <lineage>
        <taxon>Viruses</taxon>
        <taxon>Varidnaviria</taxon>
        <taxon>Bamfordvirae</taxon>
        <taxon>Nucleocytoviricota</taxon>
        <taxon>Megaviricetes</taxon>
        <taxon>Imitervirales</taxon>
        <taxon>Mimiviridae</taxon>
        <taxon>Megamimivirinae</taxon>
        <taxon>Megavirus</taxon>
        <taxon>Megavirus baoshanense</taxon>
    </lineage>
</organism>
<reference evidence="1" key="1">
    <citation type="submission" date="2018-03" db="EMBL/GenBank/DDBJ databases">
        <title>Draft genome sequences of Megaviruse, new member of the family Mimiviridae isolated from water in Shanghai, China.</title>
        <authorList>
            <person name="Xia Y."/>
        </authorList>
    </citation>
    <scope>NUCLEOTIDE SEQUENCE</scope>
    <source>
        <strain evidence="1">SH</strain>
    </source>
</reference>
<name>A0A3Q8U8K4_9VIRU</name>
<protein>
    <submittedName>
        <fullName evidence="1">Uncharacterized protein</fullName>
    </submittedName>
</protein>
<evidence type="ECO:0000313" key="1">
    <source>
        <dbReference type="EMBL" id="AZL89681.1"/>
    </source>
</evidence>
<proteinExistence type="predicted"/>
<gene>
    <name evidence="1" type="ORF">Mb0049</name>
</gene>
<sequence>MSYTKIKKNKYMKMKIKINAENYTLSNKCFIDFVYDKTIDKISETKYINNFCVKIKHGKQYTTKIPLGSLIMNITLRIGLWNCYEYHFNMSQLQYNDHLNIKFIDGKKYPIVYINDILAISRKDLSCTLF</sequence>
<dbReference type="EMBL" id="MH046811">
    <property type="protein sequence ID" value="AZL89681.1"/>
    <property type="molecule type" value="Genomic_DNA"/>
</dbReference>
<accession>A0A3Q8U8K4</accession>